<evidence type="ECO:0000256" key="1">
    <source>
        <dbReference type="ARBA" id="ARBA00022729"/>
    </source>
</evidence>
<organism evidence="5 6">
    <name type="scientific">Parabacteroides faecis</name>
    <dbReference type="NCBI Taxonomy" id="1217282"/>
    <lineage>
        <taxon>Bacteria</taxon>
        <taxon>Pseudomonadati</taxon>
        <taxon>Bacteroidota</taxon>
        <taxon>Bacteroidia</taxon>
        <taxon>Bacteroidales</taxon>
        <taxon>Tannerellaceae</taxon>
        <taxon>Parabacteroides</taxon>
    </lineage>
</organism>
<dbReference type="GO" id="GO:0016787">
    <property type="term" value="F:hydrolase activity"/>
    <property type="evidence" value="ECO:0007669"/>
    <property type="project" value="UniProtKB-KW"/>
</dbReference>
<evidence type="ECO:0000259" key="2">
    <source>
        <dbReference type="Pfam" id="PF00149"/>
    </source>
</evidence>
<dbReference type="SUPFAM" id="SSF49363">
    <property type="entry name" value="Purple acid phosphatase, N-terminal domain"/>
    <property type="match status" value="1"/>
</dbReference>
<dbReference type="Gene3D" id="3.60.21.10">
    <property type="match status" value="1"/>
</dbReference>
<keyword evidence="5" id="KW-0540">Nuclease</keyword>
<dbReference type="InterPro" id="IPR008963">
    <property type="entry name" value="Purple_acid_Pase-like_N"/>
</dbReference>
<dbReference type="InterPro" id="IPR029052">
    <property type="entry name" value="Metallo-depent_PP-like"/>
</dbReference>
<dbReference type="PANTHER" id="PTHR14859:SF15">
    <property type="entry name" value="ENDONUCLEASE_EXONUCLEASE_PHOSPHATASE DOMAIN-CONTAINING PROTEIN"/>
    <property type="match status" value="1"/>
</dbReference>
<dbReference type="InterPro" id="IPR005135">
    <property type="entry name" value="Endo/exonuclease/phosphatase"/>
</dbReference>
<evidence type="ECO:0000313" key="5">
    <source>
        <dbReference type="EMBL" id="MBB4624990.1"/>
    </source>
</evidence>
<dbReference type="Gene3D" id="3.60.10.10">
    <property type="entry name" value="Endonuclease/exonuclease/phosphatase"/>
    <property type="match status" value="1"/>
</dbReference>
<dbReference type="Pfam" id="PF03372">
    <property type="entry name" value="Exo_endo_phos"/>
    <property type="match status" value="1"/>
</dbReference>
<evidence type="ECO:0000259" key="3">
    <source>
        <dbReference type="Pfam" id="PF03372"/>
    </source>
</evidence>
<protein>
    <submittedName>
        <fullName evidence="5">Endonuclease/exonuclease/phosphatase family metal-dependent hydrolase</fullName>
    </submittedName>
</protein>
<keyword evidence="1" id="KW-0732">Signal</keyword>
<name>A0ABR6KU08_9BACT</name>
<gene>
    <name evidence="5" type="ORF">GGQ57_004936</name>
</gene>
<proteinExistence type="predicted"/>
<dbReference type="EMBL" id="JACHOC010000013">
    <property type="protein sequence ID" value="MBB4624990.1"/>
    <property type="molecule type" value="Genomic_DNA"/>
</dbReference>
<dbReference type="InterPro" id="IPR015914">
    <property type="entry name" value="PAPs_N"/>
</dbReference>
<dbReference type="SUPFAM" id="SSF56219">
    <property type="entry name" value="DNase I-like"/>
    <property type="match status" value="1"/>
</dbReference>
<dbReference type="Gene3D" id="2.60.40.380">
    <property type="entry name" value="Purple acid phosphatase-like, N-terminal"/>
    <property type="match status" value="1"/>
</dbReference>
<feature type="domain" description="Endonuclease/exonuclease/phosphatase" evidence="3">
    <location>
        <begin position="36"/>
        <end position="247"/>
    </location>
</feature>
<dbReference type="SUPFAM" id="SSF56300">
    <property type="entry name" value="Metallo-dependent phosphatases"/>
    <property type="match status" value="1"/>
</dbReference>
<keyword evidence="5" id="KW-0255">Endonuclease</keyword>
<dbReference type="Proteomes" id="UP000533637">
    <property type="component" value="Unassembled WGS sequence"/>
</dbReference>
<keyword evidence="6" id="KW-1185">Reference proteome</keyword>
<feature type="domain" description="Calcineurin-like phosphoesterase" evidence="2">
    <location>
        <begin position="375"/>
        <end position="565"/>
    </location>
</feature>
<accession>A0ABR6KU08</accession>
<dbReference type="InterPro" id="IPR051916">
    <property type="entry name" value="GPI-anchor_lipid_remodeler"/>
</dbReference>
<dbReference type="InterPro" id="IPR004843">
    <property type="entry name" value="Calcineurin-like_PHP"/>
</dbReference>
<dbReference type="Pfam" id="PF00149">
    <property type="entry name" value="Metallophos"/>
    <property type="match status" value="1"/>
</dbReference>
<comment type="caution">
    <text evidence="5">The sequence shown here is derived from an EMBL/GenBank/DDBJ whole genome shotgun (WGS) entry which is preliminary data.</text>
</comment>
<evidence type="ECO:0000259" key="4">
    <source>
        <dbReference type="Pfam" id="PF16656"/>
    </source>
</evidence>
<dbReference type="PANTHER" id="PTHR14859">
    <property type="entry name" value="CALCOFLUOR WHITE HYPERSENSITIVE PROTEIN PRECURSOR"/>
    <property type="match status" value="1"/>
</dbReference>
<reference evidence="5 6" key="1">
    <citation type="submission" date="2020-08" db="EMBL/GenBank/DDBJ databases">
        <title>Genomic Encyclopedia of Type Strains, Phase IV (KMG-IV): sequencing the most valuable type-strain genomes for metagenomic binning, comparative biology and taxonomic classification.</title>
        <authorList>
            <person name="Goeker M."/>
        </authorList>
    </citation>
    <scope>NUCLEOTIDE SEQUENCE [LARGE SCALE GENOMIC DNA]</scope>
    <source>
        <strain evidence="5 6">DSM 102983</strain>
    </source>
</reference>
<dbReference type="Pfam" id="PF16656">
    <property type="entry name" value="Pur_ac_phosph_N"/>
    <property type="match status" value="1"/>
</dbReference>
<keyword evidence="5" id="KW-0378">Hydrolase</keyword>
<feature type="domain" description="Purple acid phosphatase N-terminal" evidence="4">
    <location>
        <begin position="275"/>
        <end position="340"/>
    </location>
</feature>
<evidence type="ECO:0000313" key="6">
    <source>
        <dbReference type="Proteomes" id="UP000533637"/>
    </source>
</evidence>
<dbReference type="GO" id="GO:0004519">
    <property type="term" value="F:endonuclease activity"/>
    <property type="evidence" value="ECO:0007669"/>
    <property type="project" value="UniProtKB-KW"/>
</dbReference>
<dbReference type="InterPro" id="IPR036691">
    <property type="entry name" value="Endo/exonu/phosph_ase_sf"/>
</dbReference>
<sequence>MKHGSGLMAVLFMLLPLCNLYSQEKGAREDNTLRIMSYNIRNGRGMDDVSNFQRTADVINKVHPNVVAVQEVDSVTGRSGQTDVLRVLADKTLMYPVYAPAIDYDGGKYGIGMLSKEKPLGYRYLALPGREEERALLIVEFEKYIYCCTHLSLTGEDRLASLEIISREAAKANKPLFIAGDFNAHPDSEVIKGIQNDFVILTNTKQPTFPADEPTETIDYIAAYAEDTTAFTRLSAWVVDEPAASDHRPIVTDIVFKQPADKIFRTEPYLQNPVGNGVTVMWQTTVPAYSWVEYGTDKNQLKKARTIVDGQVICNDLQNKIRLNDLEPGKTYYYRVCSQEIMLYQAYKKIFGETAVSDFHTFTLPESSTSDFTAIIFNDLHKHSETLQALYNQVKGVDYDFVIFNGDCIDDPANHDEATHFLSELNETVGAADVPVFYLRGNHEIRNAYSIGLRKLFDYVGDKTYGAFNWGDTRIVMLDCGEDKPDDHWVYYGLNDFSALREAQVGFLKEELASKPFKQATKRVLIHHVPIYGKDVDRYNPCLELWGGLLAKAPFNVCINAHTHRHAYYPKGVANGNNFPVIVGGGYRMDGATVMVLQKKGKDMTLRVLNAKGETLQDLKL</sequence>